<dbReference type="Proteomes" id="UP000178606">
    <property type="component" value="Unassembled WGS sequence"/>
</dbReference>
<dbReference type="Gene3D" id="3.40.50.720">
    <property type="entry name" value="NAD(P)-binding Rossmann-like Domain"/>
    <property type="match status" value="1"/>
</dbReference>
<accession>A0A1F6CBA4</accession>
<dbReference type="GO" id="GO:0000166">
    <property type="term" value="F:nucleotide binding"/>
    <property type="evidence" value="ECO:0007669"/>
    <property type="project" value="InterPro"/>
</dbReference>
<dbReference type="InterPro" id="IPR000683">
    <property type="entry name" value="Gfo/Idh/MocA-like_OxRdtase_N"/>
</dbReference>
<dbReference type="PANTHER" id="PTHR43818:SF11">
    <property type="entry name" value="BCDNA.GH03377"/>
    <property type="match status" value="1"/>
</dbReference>
<proteinExistence type="predicted"/>
<feature type="domain" description="GFO/IDH/MocA-like oxidoreductase" evidence="3">
    <location>
        <begin position="151"/>
        <end position="265"/>
    </location>
</feature>
<evidence type="ECO:0000313" key="4">
    <source>
        <dbReference type="EMBL" id="OGG46476.1"/>
    </source>
</evidence>
<dbReference type="PANTHER" id="PTHR43818">
    <property type="entry name" value="BCDNA.GH03377"/>
    <property type="match status" value="1"/>
</dbReference>
<dbReference type="SUPFAM" id="SSF55347">
    <property type="entry name" value="Glyceraldehyde-3-phosphate dehydrogenase-like, C-terminal domain"/>
    <property type="match status" value="1"/>
</dbReference>
<name>A0A1F6CBA4_HANXR</name>
<dbReference type="SUPFAM" id="SSF51735">
    <property type="entry name" value="NAD(P)-binding Rossmann-fold domains"/>
    <property type="match status" value="1"/>
</dbReference>
<dbReference type="Gene3D" id="3.30.360.10">
    <property type="entry name" value="Dihydrodipicolinate Reductase, domain 2"/>
    <property type="match status" value="1"/>
</dbReference>
<dbReference type="GO" id="GO:0016491">
    <property type="term" value="F:oxidoreductase activity"/>
    <property type="evidence" value="ECO:0007669"/>
    <property type="project" value="UniProtKB-KW"/>
</dbReference>
<dbReference type="InterPro" id="IPR055170">
    <property type="entry name" value="GFO_IDH_MocA-like_dom"/>
</dbReference>
<comment type="caution">
    <text evidence="4">The sequence shown here is derived from an EMBL/GenBank/DDBJ whole genome shotgun (WGS) entry which is preliminary data.</text>
</comment>
<evidence type="ECO:0000259" key="2">
    <source>
        <dbReference type="Pfam" id="PF01408"/>
    </source>
</evidence>
<dbReference type="AlphaFoldDB" id="A0A1F6CBA4"/>
<protein>
    <submittedName>
        <fullName evidence="4">Uncharacterized protein</fullName>
    </submittedName>
</protein>
<evidence type="ECO:0000259" key="3">
    <source>
        <dbReference type="Pfam" id="PF22725"/>
    </source>
</evidence>
<dbReference type="InterPro" id="IPR036291">
    <property type="entry name" value="NAD(P)-bd_dom_sf"/>
</dbReference>
<dbReference type="InterPro" id="IPR050463">
    <property type="entry name" value="Gfo/Idh/MocA_oxidrdct_glycsds"/>
</dbReference>
<dbReference type="Pfam" id="PF22725">
    <property type="entry name" value="GFO_IDH_MocA_C3"/>
    <property type="match status" value="1"/>
</dbReference>
<evidence type="ECO:0000256" key="1">
    <source>
        <dbReference type="ARBA" id="ARBA00023002"/>
    </source>
</evidence>
<evidence type="ECO:0000313" key="5">
    <source>
        <dbReference type="Proteomes" id="UP000178606"/>
    </source>
</evidence>
<dbReference type="Pfam" id="PF01408">
    <property type="entry name" value="GFO_IDH_MocA"/>
    <property type="match status" value="1"/>
</dbReference>
<dbReference type="EMBL" id="MFKF01000312">
    <property type="protein sequence ID" value="OGG46476.1"/>
    <property type="molecule type" value="Genomic_DNA"/>
</dbReference>
<gene>
    <name evidence="4" type="ORF">A3F84_11745</name>
</gene>
<organism evidence="4 5">
    <name type="scientific">Handelsmanbacteria sp. (strain RIFCSPLOWO2_12_FULL_64_10)</name>
    <dbReference type="NCBI Taxonomy" id="1817868"/>
    <lineage>
        <taxon>Bacteria</taxon>
        <taxon>Candidatus Handelsmaniibacteriota</taxon>
    </lineage>
</organism>
<feature type="domain" description="Gfo/Idh/MocA-like oxidoreductase N-terminal" evidence="2">
    <location>
        <begin position="32"/>
        <end position="142"/>
    </location>
</feature>
<sequence length="348" mass="37853">MYRAAIVGLTGIAAAATRKAEGPLHKPMPGSHAAAFAALPQTQVVAICELKPDLMSQFVDRWGSVWPEVHRYADFREMLAKERLDILTVATSDHRHADIVVAAAETGVRGIFCEKPLATSLSDADRMIAAVEKHGAKMLVDHTRRWNPLYHEARRLVREAAIGKLSRIVATLGGPRSMVFRNGTHLIDTICFFAESDPAWVFAELDDEFRDYGPDYAGDGGRDPATDPGVSGHIHFQNDIRAFYNGSKNTPPEFSLDLIGETGKVSISDAGGTLWSAAQGRGLMSQPIRVPPYRSAGILAGIEELIHLIEHGGVPSSSGRDGRRVVEIILAMLASQHRGNVRVDLPLL</sequence>
<keyword evidence="1" id="KW-0560">Oxidoreductase</keyword>
<reference evidence="4 5" key="1">
    <citation type="journal article" date="2016" name="Nat. Commun.">
        <title>Thousands of microbial genomes shed light on interconnected biogeochemical processes in an aquifer system.</title>
        <authorList>
            <person name="Anantharaman K."/>
            <person name="Brown C.T."/>
            <person name="Hug L.A."/>
            <person name="Sharon I."/>
            <person name="Castelle C.J."/>
            <person name="Probst A.J."/>
            <person name="Thomas B.C."/>
            <person name="Singh A."/>
            <person name="Wilkins M.J."/>
            <person name="Karaoz U."/>
            <person name="Brodie E.L."/>
            <person name="Williams K.H."/>
            <person name="Hubbard S.S."/>
            <person name="Banfield J.F."/>
        </authorList>
    </citation>
    <scope>NUCLEOTIDE SEQUENCE [LARGE SCALE GENOMIC DNA]</scope>
    <source>
        <strain evidence="5">RIFCSPLOWO2_12_FULL_64_10</strain>
    </source>
</reference>